<comment type="caution">
    <text evidence="1">The sequence shown here is derived from an EMBL/GenBank/DDBJ whole genome shotgun (WGS) entry which is preliminary data.</text>
</comment>
<evidence type="ECO:0000313" key="1">
    <source>
        <dbReference type="EMBL" id="KAG5531351.1"/>
    </source>
</evidence>
<dbReference type="PANTHER" id="PTHR31579:SF2">
    <property type="entry name" value="DUF506 FAMILY PROTEIN"/>
    <property type="match status" value="1"/>
</dbReference>
<protein>
    <submittedName>
        <fullName evidence="1">Uncharacterized protein</fullName>
    </submittedName>
</protein>
<dbReference type="Pfam" id="PF04720">
    <property type="entry name" value="PDDEXK_6"/>
    <property type="match status" value="1"/>
</dbReference>
<proteinExistence type="predicted"/>
<dbReference type="NCBIfam" id="TIGR01615">
    <property type="entry name" value="A_thal_3542"/>
    <property type="match status" value="1"/>
</dbReference>
<dbReference type="AlphaFoldDB" id="A0AAV6IRJ5"/>
<keyword evidence="2" id="KW-1185">Reference proteome</keyword>
<name>A0AAV6IRJ5_9ERIC</name>
<reference evidence="1" key="1">
    <citation type="submission" date="2020-08" db="EMBL/GenBank/DDBJ databases">
        <title>Plant Genome Project.</title>
        <authorList>
            <person name="Zhang R.-G."/>
        </authorList>
    </citation>
    <scope>NUCLEOTIDE SEQUENCE</scope>
    <source>
        <strain evidence="1">WSP0</strain>
        <tissue evidence="1">Leaf</tissue>
    </source>
</reference>
<accession>A0AAV6IRJ5</accession>
<sequence>MIELNFRAEFEISRASEEYKLLIKNLPEVFVGKVERLQNLIKILCSAAKKCMKEKKMHMAPWRKHKYLQAKWLSAAACERTAAQPLVAVAGFPGRTAAVARPRASMLTVEFMDNMPNMIRTAVEVV</sequence>
<dbReference type="Proteomes" id="UP000823749">
    <property type="component" value="Chromosome 9"/>
</dbReference>
<organism evidence="1 2">
    <name type="scientific">Rhododendron griersonianum</name>
    <dbReference type="NCBI Taxonomy" id="479676"/>
    <lineage>
        <taxon>Eukaryota</taxon>
        <taxon>Viridiplantae</taxon>
        <taxon>Streptophyta</taxon>
        <taxon>Embryophyta</taxon>
        <taxon>Tracheophyta</taxon>
        <taxon>Spermatophyta</taxon>
        <taxon>Magnoliopsida</taxon>
        <taxon>eudicotyledons</taxon>
        <taxon>Gunneridae</taxon>
        <taxon>Pentapetalae</taxon>
        <taxon>asterids</taxon>
        <taxon>Ericales</taxon>
        <taxon>Ericaceae</taxon>
        <taxon>Ericoideae</taxon>
        <taxon>Rhodoreae</taxon>
        <taxon>Rhododendron</taxon>
    </lineage>
</organism>
<dbReference type="EMBL" id="JACTNZ010000009">
    <property type="protein sequence ID" value="KAG5531351.1"/>
    <property type="molecule type" value="Genomic_DNA"/>
</dbReference>
<dbReference type="InterPro" id="IPR006502">
    <property type="entry name" value="PDDEXK-like"/>
</dbReference>
<dbReference type="PANTHER" id="PTHR31579">
    <property type="entry name" value="OS03G0796600 PROTEIN"/>
    <property type="match status" value="1"/>
</dbReference>
<gene>
    <name evidence="1" type="ORF">RHGRI_026093</name>
</gene>
<evidence type="ECO:0000313" key="2">
    <source>
        <dbReference type="Proteomes" id="UP000823749"/>
    </source>
</evidence>